<gene>
    <name evidence="2" type="ORF">IQ251_00260</name>
</gene>
<keyword evidence="1" id="KW-0812">Transmembrane</keyword>
<comment type="caution">
    <text evidence="2">The sequence shown here is derived from an EMBL/GenBank/DDBJ whole genome shotgun (WGS) entry which is preliminary data.</text>
</comment>
<feature type="transmembrane region" description="Helical" evidence="1">
    <location>
        <begin position="24"/>
        <end position="44"/>
    </location>
</feature>
<sequence>MGARRDRPRISFEPTGPASGARKAVAFLLGSLLWVAAFWLGIVLLGHTHILRTLLVVTVLSWFFFGIALVCGIVMRRGQERHVPR</sequence>
<organism evidence="2 3">
    <name type="scientific">Saccharopolyspora montiporae</name>
    <dbReference type="NCBI Taxonomy" id="2781240"/>
    <lineage>
        <taxon>Bacteria</taxon>
        <taxon>Bacillati</taxon>
        <taxon>Actinomycetota</taxon>
        <taxon>Actinomycetes</taxon>
        <taxon>Pseudonocardiales</taxon>
        <taxon>Pseudonocardiaceae</taxon>
        <taxon>Saccharopolyspora</taxon>
    </lineage>
</organism>
<accession>A0A929B482</accession>
<dbReference type="Proteomes" id="UP000598360">
    <property type="component" value="Unassembled WGS sequence"/>
</dbReference>
<keyword evidence="1" id="KW-0472">Membrane</keyword>
<keyword evidence="3" id="KW-1185">Reference proteome</keyword>
<dbReference type="EMBL" id="JADEYC010000001">
    <property type="protein sequence ID" value="MBE9372872.1"/>
    <property type="molecule type" value="Genomic_DNA"/>
</dbReference>
<protein>
    <submittedName>
        <fullName evidence="2">Uncharacterized protein</fullName>
    </submittedName>
</protein>
<name>A0A929B482_9PSEU</name>
<proteinExistence type="predicted"/>
<reference evidence="2" key="1">
    <citation type="submission" date="2020-10" db="EMBL/GenBank/DDBJ databases">
        <title>Diversity and distribution of actinomycetes associated with coral in the coast of Hainan.</title>
        <authorList>
            <person name="Li F."/>
        </authorList>
    </citation>
    <scope>NUCLEOTIDE SEQUENCE</scope>
    <source>
        <strain evidence="2">HNM0983</strain>
    </source>
</reference>
<feature type="transmembrane region" description="Helical" evidence="1">
    <location>
        <begin position="50"/>
        <end position="75"/>
    </location>
</feature>
<dbReference type="RefSeq" id="WP_193926330.1">
    <property type="nucleotide sequence ID" value="NZ_JADEYC010000001.1"/>
</dbReference>
<evidence type="ECO:0000313" key="2">
    <source>
        <dbReference type="EMBL" id="MBE9372872.1"/>
    </source>
</evidence>
<evidence type="ECO:0000313" key="3">
    <source>
        <dbReference type="Proteomes" id="UP000598360"/>
    </source>
</evidence>
<dbReference type="AlphaFoldDB" id="A0A929B482"/>
<evidence type="ECO:0000256" key="1">
    <source>
        <dbReference type="SAM" id="Phobius"/>
    </source>
</evidence>
<keyword evidence="1" id="KW-1133">Transmembrane helix</keyword>